<sequence length="142" mass="16337">MYGIVQCFSCSRPRIIELKGKTSECPYCGNKDPVKDMKVHFRSDDQAEIRAAFNRFTGFEGSIEKKRARSDTDPYSSLVYRYEHCSSLDEKMEVLSKGLTELYGTFTLEDVEKLEPKNAEKMLKAMLDGCIVYETKYGHYKA</sequence>
<gene>
    <name evidence="2" type="ORF">BKD89_06655</name>
</gene>
<dbReference type="Proteomes" id="UP000273278">
    <property type="component" value="Chromosome"/>
</dbReference>
<name>A0A3G3IHZ8_9ARCH</name>
<dbReference type="OMA" id="ECIVHET"/>
<dbReference type="GeneID" id="41322129"/>
<dbReference type="Gene3D" id="3.90.820.10">
    <property type="entry name" value="Structural Genomics, Unknown Function 30-nov-00 1gh9 Mol_id"/>
    <property type="match status" value="1"/>
</dbReference>
<reference evidence="2 3" key="1">
    <citation type="submission" date="2016-10" db="EMBL/GenBank/DDBJ databases">
        <title>Complete genome of the TMA-utilizing, human hosted archaeon Methanomethylophilus alvus Gen. nov, sp. nov., strain Mx-05, derived from a pure culture.</title>
        <authorList>
            <person name="Brugere J.-F."/>
            <person name="Ben Hania W."/>
            <person name="Chaudhary P.P."/>
            <person name="Gaci N."/>
            <person name="Borrel G."/>
            <person name="Cao Van Tuat L."/>
            <person name="Fardeau M.-L."/>
            <person name="Harris H.M.B."/>
            <person name="O'Toole P.W."/>
            <person name="Ollivier B."/>
        </authorList>
    </citation>
    <scope>NUCLEOTIDE SEQUENCE [LARGE SCALE GENOMIC DNA]</scope>
    <source>
        <strain evidence="2 3">Mx-05</strain>
    </source>
</reference>
<dbReference type="Pfam" id="PF19134">
    <property type="entry name" value="DUF5817"/>
    <property type="match status" value="1"/>
</dbReference>
<dbReference type="RefSeq" id="WP_015505246.1">
    <property type="nucleotide sequence ID" value="NZ_CAYASN010000025.1"/>
</dbReference>
<protein>
    <recommendedName>
        <fullName evidence="1">DUF5817 domain-containing protein</fullName>
    </recommendedName>
</protein>
<proteinExistence type="predicted"/>
<evidence type="ECO:0000259" key="1">
    <source>
        <dbReference type="Pfam" id="PF19134"/>
    </source>
</evidence>
<dbReference type="EMBL" id="CP017686">
    <property type="protein sequence ID" value="AYQ55473.1"/>
    <property type="molecule type" value="Genomic_DNA"/>
</dbReference>
<dbReference type="InterPro" id="IPR043855">
    <property type="entry name" value="DUF5817"/>
</dbReference>
<feature type="domain" description="DUF5817" evidence="1">
    <location>
        <begin position="2"/>
        <end position="51"/>
    </location>
</feature>
<evidence type="ECO:0000313" key="2">
    <source>
        <dbReference type="EMBL" id="AYQ55473.1"/>
    </source>
</evidence>
<dbReference type="AlphaFoldDB" id="A0A3G3IHZ8"/>
<accession>A0A3G3IHZ8</accession>
<evidence type="ECO:0000313" key="3">
    <source>
        <dbReference type="Proteomes" id="UP000273278"/>
    </source>
</evidence>
<organism evidence="2 3">
    <name type="scientific">Methanomethylophilus alvi</name>
    <dbReference type="NCBI Taxonomy" id="1291540"/>
    <lineage>
        <taxon>Archaea</taxon>
        <taxon>Methanobacteriati</taxon>
        <taxon>Thermoplasmatota</taxon>
        <taxon>Thermoplasmata</taxon>
        <taxon>Methanomassiliicoccales</taxon>
        <taxon>Methanomethylophilaceae</taxon>
        <taxon>Methanomethylophilus</taxon>
    </lineage>
</organism>